<dbReference type="InterPro" id="IPR010301">
    <property type="entry name" value="RRP1"/>
</dbReference>
<proteinExistence type="inferred from homology"/>
<dbReference type="Proteomes" id="UP000230069">
    <property type="component" value="Unassembled WGS sequence"/>
</dbReference>
<dbReference type="STRING" id="218851.A0A2G5CUL2"/>
<feature type="compositionally biased region" description="Basic residues" evidence="5">
    <location>
        <begin position="565"/>
        <end position="581"/>
    </location>
</feature>
<feature type="region of interest" description="Disordered" evidence="5">
    <location>
        <begin position="340"/>
        <end position="436"/>
    </location>
</feature>
<accession>A0A2G5CUL2</accession>
<comment type="similarity">
    <text evidence="2">Belongs to the RRP1 family.</text>
</comment>
<dbReference type="EMBL" id="KZ305054">
    <property type="protein sequence ID" value="PIA34959.1"/>
    <property type="molecule type" value="Genomic_DNA"/>
</dbReference>
<keyword evidence="4" id="KW-0539">Nucleus</keyword>
<reference evidence="6 7" key="1">
    <citation type="submission" date="2017-09" db="EMBL/GenBank/DDBJ databases">
        <title>WGS assembly of Aquilegia coerulea Goldsmith.</title>
        <authorList>
            <person name="Hodges S."/>
            <person name="Kramer E."/>
            <person name="Nordborg M."/>
            <person name="Tomkins J."/>
            <person name="Borevitz J."/>
            <person name="Derieg N."/>
            <person name="Yan J."/>
            <person name="Mihaltcheva S."/>
            <person name="Hayes R.D."/>
            <person name="Rokhsar D."/>
        </authorList>
    </citation>
    <scope>NUCLEOTIDE SEQUENCE [LARGE SCALE GENOMIC DNA]</scope>
    <source>
        <strain evidence="7">cv. Goldsmith</strain>
    </source>
</reference>
<dbReference type="GO" id="GO:0030688">
    <property type="term" value="C:preribosome, small subunit precursor"/>
    <property type="evidence" value="ECO:0007669"/>
    <property type="project" value="InterPro"/>
</dbReference>
<sequence length="596" mass="66452">MASSTTTTTTTRITKTVDGSSLIIKHLASCNKTIRDRALRLLKTWLPARNQVSEDEMKRIWYGLFYCIWHADKQPVQIELINRLSSLLVSLDLSLSIQYYEIYLLTLRREWSGIDYFRLDKFYLLNRRFLCNLFALFKKNHWDLDLVKRLMSVLEEKTLLSVANYPAQGVNYHFAEVFLDELKGFLPLGLETVQILLNPFVSAMGKSLDKVLLTKIQSSLFGCLLENGRKLLERKKLTAMEDNAADEEDASGSGPDEVELFGTIGLTLGLAKNFFELGSSPDCVQGNRKVLFSLHEDFDKLEKDLANSDVNISIPQMRNENDEDEVPLLVPITHMEVEKEVVNGSLDKPSKKKKKEKKGSGHQVEQMELGPEMSNGSTEKLSKKSKKAKKESGGSGTKKSKKKNRNLSSNDAELHDASENENMSNAEDSTNDEGLITFNGTLMSNLQMQFEKVAAEVGMETDGANTFDSPASPVTPVNATLPKKRKRARTTDGKISLNDDLIEGSTAGKSAKKVRFAMKSNLIWKPHSPLPPQSLRLPPSATPRGSALKKGIPAGPVIETSSMTKKVKRRVNSLKKARKGLKSASPSVKRLKTRSV</sequence>
<gene>
    <name evidence="6" type="ORF">AQUCO_03700309v1</name>
</gene>
<dbReference type="FunCoup" id="A0A2G5CUL2">
    <property type="interactions" value="1540"/>
</dbReference>
<evidence type="ECO:0000256" key="4">
    <source>
        <dbReference type="ARBA" id="ARBA00023242"/>
    </source>
</evidence>
<dbReference type="PANTHER" id="PTHR13026">
    <property type="entry name" value="NNP-1 PROTEIN NOVEL NUCLEAR PROTEIN 1 NOP52"/>
    <property type="match status" value="1"/>
</dbReference>
<dbReference type="Pfam" id="PF05997">
    <property type="entry name" value="Nop52"/>
    <property type="match status" value="1"/>
</dbReference>
<evidence type="ECO:0000313" key="7">
    <source>
        <dbReference type="Proteomes" id="UP000230069"/>
    </source>
</evidence>
<keyword evidence="7" id="KW-1185">Reference proteome</keyword>
<protein>
    <recommendedName>
        <fullName evidence="8">Ribosomal RNA processing protein 1 homolog</fullName>
    </recommendedName>
</protein>
<evidence type="ECO:0000256" key="2">
    <source>
        <dbReference type="ARBA" id="ARBA00006374"/>
    </source>
</evidence>
<evidence type="ECO:0000313" key="6">
    <source>
        <dbReference type="EMBL" id="PIA34959.1"/>
    </source>
</evidence>
<feature type="region of interest" description="Disordered" evidence="5">
    <location>
        <begin position="464"/>
        <end position="491"/>
    </location>
</feature>
<evidence type="ECO:0000256" key="5">
    <source>
        <dbReference type="SAM" id="MobiDB-lite"/>
    </source>
</evidence>
<dbReference type="OrthoDB" id="2019504at2759"/>
<evidence type="ECO:0000256" key="1">
    <source>
        <dbReference type="ARBA" id="ARBA00004123"/>
    </source>
</evidence>
<dbReference type="GO" id="GO:0005634">
    <property type="term" value="C:nucleus"/>
    <property type="evidence" value="ECO:0007669"/>
    <property type="project" value="UniProtKB-SubCell"/>
</dbReference>
<dbReference type="InParanoid" id="A0A2G5CUL2"/>
<dbReference type="PANTHER" id="PTHR13026:SF0">
    <property type="entry name" value="RIBOSOMAL RNA PROCESSING 1B"/>
    <property type="match status" value="1"/>
</dbReference>
<name>A0A2G5CUL2_AQUCA</name>
<comment type="subcellular location">
    <subcellularLocation>
        <location evidence="1">Nucleus</location>
    </subcellularLocation>
</comment>
<keyword evidence="3" id="KW-0698">rRNA processing</keyword>
<evidence type="ECO:0000256" key="3">
    <source>
        <dbReference type="ARBA" id="ARBA00022552"/>
    </source>
</evidence>
<dbReference type="GO" id="GO:0006364">
    <property type="term" value="P:rRNA processing"/>
    <property type="evidence" value="ECO:0007669"/>
    <property type="project" value="UniProtKB-KW"/>
</dbReference>
<feature type="region of interest" description="Disordered" evidence="5">
    <location>
        <begin position="527"/>
        <end position="596"/>
    </location>
</feature>
<dbReference type="AlphaFoldDB" id="A0A2G5CUL2"/>
<evidence type="ECO:0008006" key="8">
    <source>
        <dbReference type="Google" id="ProtNLM"/>
    </source>
</evidence>
<organism evidence="6 7">
    <name type="scientific">Aquilegia coerulea</name>
    <name type="common">Rocky mountain columbine</name>
    <dbReference type="NCBI Taxonomy" id="218851"/>
    <lineage>
        <taxon>Eukaryota</taxon>
        <taxon>Viridiplantae</taxon>
        <taxon>Streptophyta</taxon>
        <taxon>Embryophyta</taxon>
        <taxon>Tracheophyta</taxon>
        <taxon>Spermatophyta</taxon>
        <taxon>Magnoliopsida</taxon>
        <taxon>Ranunculales</taxon>
        <taxon>Ranunculaceae</taxon>
        <taxon>Thalictroideae</taxon>
        <taxon>Aquilegia</taxon>
    </lineage>
</organism>